<keyword evidence="3" id="KW-1185">Reference proteome</keyword>
<evidence type="ECO:0000313" key="2">
    <source>
        <dbReference type="EMBL" id="MBL0765082.1"/>
    </source>
</evidence>
<gene>
    <name evidence="2" type="ORF">JKP34_07465</name>
</gene>
<feature type="transmembrane region" description="Helical" evidence="1">
    <location>
        <begin position="43"/>
        <end position="70"/>
    </location>
</feature>
<evidence type="ECO:0000313" key="3">
    <source>
        <dbReference type="Proteomes" id="UP000642920"/>
    </source>
</evidence>
<comment type="caution">
    <text evidence="2">The sequence shown here is derived from an EMBL/GenBank/DDBJ whole genome shotgun (WGS) entry which is preliminary data.</text>
</comment>
<dbReference type="EMBL" id="JAERQG010000002">
    <property type="protein sequence ID" value="MBL0765082.1"/>
    <property type="molecule type" value="Genomic_DNA"/>
</dbReference>
<keyword evidence="1" id="KW-0812">Transmembrane</keyword>
<protein>
    <submittedName>
        <fullName evidence="2">Uncharacterized protein</fullName>
    </submittedName>
</protein>
<keyword evidence="1" id="KW-1133">Transmembrane helix</keyword>
<feature type="transmembrane region" description="Helical" evidence="1">
    <location>
        <begin position="90"/>
        <end position="109"/>
    </location>
</feature>
<dbReference type="AlphaFoldDB" id="A0A937A7C7"/>
<evidence type="ECO:0000256" key="1">
    <source>
        <dbReference type="SAM" id="Phobius"/>
    </source>
</evidence>
<accession>A0A937A7C7</accession>
<reference evidence="2" key="1">
    <citation type="submission" date="2021-01" db="EMBL/GenBank/DDBJ databases">
        <title>Marivirga sp. nov., isolated from intertidal surface sediments.</title>
        <authorList>
            <person name="Zhang M."/>
        </authorList>
    </citation>
    <scope>NUCLEOTIDE SEQUENCE</scope>
    <source>
        <strain evidence="2">SM1354</strain>
    </source>
</reference>
<organism evidence="2 3">
    <name type="scientific">Marivirga atlantica</name>
    <dbReference type="NCBI Taxonomy" id="1548457"/>
    <lineage>
        <taxon>Bacteria</taxon>
        <taxon>Pseudomonadati</taxon>
        <taxon>Bacteroidota</taxon>
        <taxon>Cytophagia</taxon>
        <taxon>Cytophagales</taxon>
        <taxon>Marivirgaceae</taxon>
        <taxon>Marivirga</taxon>
    </lineage>
</organism>
<proteinExistence type="predicted"/>
<keyword evidence="1" id="KW-0472">Membrane</keyword>
<dbReference type="Proteomes" id="UP000642920">
    <property type="component" value="Unassembled WGS sequence"/>
</dbReference>
<sequence length="119" mass="13478">MKDNLDKNIEAILKARSSQYQLNEDFNSRLFSNLKSKGSPKGVFFHASALWSLLALVALIAIISSAYFFIDSELLSRTFDFDFLKSNGAKYMIYALSALLLFAITDRFIQLKTKTNSFS</sequence>
<name>A0A937A7C7_9BACT</name>
<dbReference type="RefSeq" id="WP_201919379.1">
    <property type="nucleotide sequence ID" value="NZ_JAERQG010000002.1"/>
</dbReference>